<evidence type="ECO:0000259" key="13">
    <source>
        <dbReference type="PROSITE" id="PS50893"/>
    </source>
</evidence>
<dbReference type="SUPFAM" id="SSF52540">
    <property type="entry name" value="P-loop containing nucleoside triphosphate hydrolases"/>
    <property type="match status" value="1"/>
</dbReference>
<keyword evidence="10" id="KW-1133">Transmembrane helix</keyword>
<dbReference type="GO" id="GO:0012505">
    <property type="term" value="C:endomembrane system"/>
    <property type="evidence" value="ECO:0007669"/>
    <property type="project" value="UniProtKB-SubCell"/>
</dbReference>
<evidence type="ECO:0000256" key="2">
    <source>
        <dbReference type="ARBA" id="ARBA00004275"/>
    </source>
</evidence>
<keyword evidence="4" id="KW-0813">Transport</keyword>
<sequence length="648" mass="73771">MKGLLKILFPSIRGREFLLLLLHTGFLISRTFISIQVANMDGALVRTIVQKRPTDFLMNLSKWLLMAIPASYVNSMIRYLEKKLAIALRTRLVEHLYQLYMNGETYYRVENLDSRLKNSDQSLTQDVASFCDALAHIHSQISKPLLDLILMSIQLIAITRARNTGANRNNTGNQAIFGVAISFASVWMTANLLKWLSPPFGKLTAQEAELEGKLRAAHSSLITNAEEIAFYQGHNVERTFLWECYLSLIKHMNTTFKVRIWYNMLESFLMKYVWSATGLLMVAVPTFTRIEETAKDGDTSSVVSERTEAFVTSRNLLLSLSDACERIMSSYKEVTALAGYTHRVSAMVKVFKDLGAGRKYKKEMARNANVQLMSSRGEVTEGDFINFEDVPIVSPNGDVLIESLSFTLQPGMHTLISGPNGCGKSSLFRILSGLWPVYKGKLTKPHKDDLYYIPQKPYMSHGTLRDQVIYPDTKDLMESSGKTDKDLEMVMDWVNLMAIVKREGGWDAKNDWADVLSGGEKQRLAMARLFYHRPKFAILDECTSAVSEDVEGKMYLKAKELNITLLTVTHRHTLWKYHNYLLQMDGSGGWKFTQLDISVRMTLKEEKSKIEHQLIGLPMQKERLRELCLLLGENSKVLEELDEKQVYN</sequence>
<dbReference type="PANTHER" id="PTHR11384:SF67">
    <property type="entry name" value="ATP-BINDING CASSETTE SUB-FAMILY D MEMBER 1"/>
    <property type="match status" value="1"/>
</dbReference>
<evidence type="ECO:0000256" key="11">
    <source>
        <dbReference type="ARBA" id="ARBA00023136"/>
    </source>
</evidence>
<evidence type="ECO:0000256" key="4">
    <source>
        <dbReference type="ARBA" id="ARBA00022448"/>
    </source>
</evidence>
<keyword evidence="7" id="KW-0378">Hydrolase</keyword>
<name>A0A6B2KZG8_9EUKA</name>
<dbReference type="InterPro" id="IPR011527">
    <property type="entry name" value="ABC1_TM_dom"/>
</dbReference>
<dbReference type="CDD" id="cd03223">
    <property type="entry name" value="ABCD_peroxisomal_ALDP"/>
    <property type="match status" value="1"/>
</dbReference>
<reference evidence="14" key="1">
    <citation type="journal article" date="2020" name="J. Eukaryot. Microbiol.">
        <title>De novo Sequencing, Assembly and Annotation of the Transcriptome for the Free-Living Testate Amoeba Arcella intermedia.</title>
        <authorList>
            <person name="Ribeiro G.M."/>
            <person name="Porfirio-Sousa A.L."/>
            <person name="Maurer-Alcala X.X."/>
            <person name="Katz L.A."/>
            <person name="Lahr D.J.G."/>
        </authorList>
    </citation>
    <scope>NUCLEOTIDE SEQUENCE</scope>
</reference>
<evidence type="ECO:0000256" key="8">
    <source>
        <dbReference type="ARBA" id="ARBA00022840"/>
    </source>
</evidence>
<proteinExistence type="inferred from homology"/>
<evidence type="ECO:0000256" key="12">
    <source>
        <dbReference type="ARBA" id="ARBA00023140"/>
    </source>
</evidence>
<dbReference type="InterPro" id="IPR003439">
    <property type="entry name" value="ABC_transporter-like_ATP-bd"/>
</dbReference>
<dbReference type="PROSITE" id="PS00211">
    <property type="entry name" value="ABC_TRANSPORTER_1"/>
    <property type="match status" value="1"/>
</dbReference>
<dbReference type="SMART" id="SM00382">
    <property type="entry name" value="AAA"/>
    <property type="match status" value="1"/>
</dbReference>
<evidence type="ECO:0000256" key="1">
    <source>
        <dbReference type="ARBA" id="ARBA00004127"/>
    </source>
</evidence>
<dbReference type="GO" id="GO:0016887">
    <property type="term" value="F:ATP hydrolysis activity"/>
    <property type="evidence" value="ECO:0007669"/>
    <property type="project" value="InterPro"/>
</dbReference>
<dbReference type="InterPro" id="IPR027417">
    <property type="entry name" value="P-loop_NTPase"/>
</dbReference>
<dbReference type="EMBL" id="GIBP01001078">
    <property type="protein sequence ID" value="NDV30047.1"/>
    <property type="molecule type" value="Transcribed_RNA"/>
</dbReference>
<dbReference type="GO" id="GO:0015910">
    <property type="term" value="P:long-chain fatty acid import into peroxisome"/>
    <property type="evidence" value="ECO:0007669"/>
    <property type="project" value="TreeGrafter"/>
</dbReference>
<dbReference type="PROSITE" id="PS50893">
    <property type="entry name" value="ABC_TRANSPORTER_2"/>
    <property type="match status" value="1"/>
</dbReference>
<dbReference type="GO" id="GO:0005778">
    <property type="term" value="C:peroxisomal membrane"/>
    <property type="evidence" value="ECO:0007669"/>
    <property type="project" value="TreeGrafter"/>
</dbReference>
<keyword evidence="8" id="KW-0067">ATP-binding</keyword>
<dbReference type="GO" id="GO:0006635">
    <property type="term" value="P:fatty acid beta-oxidation"/>
    <property type="evidence" value="ECO:0007669"/>
    <property type="project" value="TreeGrafter"/>
</dbReference>
<protein>
    <recommendedName>
        <fullName evidence="13">ABC transporter domain-containing protein</fullName>
    </recommendedName>
</protein>
<keyword evidence="5" id="KW-0812">Transmembrane</keyword>
<dbReference type="Pfam" id="PF00005">
    <property type="entry name" value="ABC_tran"/>
    <property type="match status" value="1"/>
</dbReference>
<comment type="subcellular location">
    <subcellularLocation>
        <location evidence="1">Endomembrane system</location>
        <topology evidence="1">Multi-pass membrane protein</topology>
    </subcellularLocation>
    <subcellularLocation>
        <location evidence="2">Peroxisome</location>
    </subcellularLocation>
</comment>
<keyword evidence="11" id="KW-0472">Membrane</keyword>
<dbReference type="GO" id="GO:0140359">
    <property type="term" value="F:ABC-type transporter activity"/>
    <property type="evidence" value="ECO:0007669"/>
    <property type="project" value="InterPro"/>
</dbReference>
<evidence type="ECO:0000256" key="5">
    <source>
        <dbReference type="ARBA" id="ARBA00022692"/>
    </source>
</evidence>
<accession>A0A6B2KZG8</accession>
<dbReference type="AlphaFoldDB" id="A0A6B2KZG8"/>
<organism evidence="14">
    <name type="scientific">Arcella intermedia</name>
    <dbReference type="NCBI Taxonomy" id="1963864"/>
    <lineage>
        <taxon>Eukaryota</taxon>
        <taxon>Amoebozoa</taxon>
        <taxon>Tubulinea</taxon>
        <taxon>Elardia</taxon>
        <taxon>Arcellinida</taxon>
        <taxon>Sphaerothecina</taxon>
        <taxon>Arcellidae</taxon>
        <taxon>Arcella</taxon>
    </lineage>
</organism>
<comment type="similarity">
    <text evidence="3">Belongs to the ABC transporter superfamily. ABCD family. Peroxisomal fatty acyl CoA transporter (TC 3.A.1.203) subfamily.</text>
</comment>
<dbReference type="GO" id="GO:0005324">
    <property type="term" value="F:long-chain fatty acid transmembrane transporter activity"/>
    <property type="evidence" value="ECO:0007669"/>
    <property type="project" value="TreeGrafter"/>
</dbReference>
<dbReference type="GO" id="GO:0042760">
    <property type="term" value="P:very long-chain fatty acid catabolic process"/>
    <property type="evidence" value="ECO:0007669"/>
    <property type="project" value="TreeGrafter"/>
</dbReference>
<evidence type="ECO:0000256" key="10">
    <source>
        <dbReference type="ARBA" id="ARBA00022989"/>
    </source>
</evidence>
<dbReference type="Pfam" id="PF06472">
    <property type="entry name" value="ABC_membrane_2"/>
    <property type="match status" value="1"/>
</dbReference>
<evidence type="ECO:0000256" key="6">
    <source>
        <dbReference type="ARBA" id="ARBA00022741"/>
    </source>
</evidence>
<evidence type="ECO:0000256" key="7">
    <source>
        <dbReference type="ARBA" id="ARBA00022801"/>
    </source>
</evidence>
<dbReference type="PANTHER" id="PTHR11384">
    <property type="entry name" value="ATP-BINDING CASSETTE, SUB-FAMILY D MEMBER"/>
    <property type="match status" value="1"/>
</dbReference>
<dbReference type="FunFam" id="3.40.50.300:FF:000800">
    <property type="entry name" value="ATP-binding cassette sub-family D member 1"/>
    <property type="match status" value="1"/>
</dbReference>
<evidence type="ECO:0000313" key="14">
    <source>
        <dbReference type="EMBL" id="NDV30047.1"/>
    </source>
</evidence>
<feature type="domain" description="ABC transporter" evidence="13">
    <location>
        <begin position="385"/>
        <end position="611"/>
    </location>
</feature>
<dbReference type="InterPro" id="IPR017871">
    <property type="entry name" value="ABC_transporter-like_CS"/>
</dbReference>
<evidence type="ECO:0000256" key="9">
    <source>
        <dbReference type="ARBA" id="ARBA00022967"/>
    </source>
</evidence>
<dbReference type="InterPro" id="IPR050835">
    <property type="entry name" value="ABC_transporter_sub-D"/>
</dbReference>
<keyword evidence="12" id="KW-0576">Peroxisome</keyword>
<evidence type="ECO:0000256" key="3">
    <source>
        <dbReference type="ARBA" id="ARBA00008575"/>
    </source>
</evidence>
<dbReference type="InterPro" id="IPR003593">
    <property type="entry name" value="AAA+_ATPase"/>
</dbReference>
<dbReference type="GO" id="GO:0007031">
    <property type="term" value="P:peroxisome organization"/>
    <property type="evidence" value="ECO:0007669"/>
    <property type="project" value="TreeGrafter"/>
</dbReference>
<dbReference type="GO" id="GO:0005524">
    <property type="term" value="F:ATP binding"/>
    <property type="evidence" value="ECO:0007669"/>
    <property type="project" value="UniProtKB-KW"/>
</dbReference>
<keyword evidence="6" id="KW-0547">Nucleotide-binding</keyword>
<dbReference type="Gene3D" id="3.40.50.300">
    <property type="entry name" value="P-loop containing nucleotide triphosphate hydrolases"/>
    <property type="match status" value="1"/>
</dbReference>
<keyword evidence="9" id="KW-1278">Translocase</keyword>